<comment type="caution">
    <text evidence="1">The sequence shown here is derived from an EMBL/GenBank/DDBJ whole genome shotgun (WGS) entry which is preliminary data.</text>
</comment>
<gene>
    <name evidence="1" type="ORF">H1164_15035</name>
</gene>
<proteinExistence type="predicted"/>
<dbReference type="Proteomes" id="UP000530514">
    <property type="component" value="Unassembled WGS sequence"/>
</dbReference>
<reference evidence="1 2" key="1">
    <citation type="submission" date="2020-07" db="EMBL/GenBank/DDBJ databases">
        <authorList>
            <person name="Feng H."/>
        </authorList>
    </citation>
    <scope>NUCLEOTIDE SEQUENCE [LARGE SCALE GENOMIC DNA]</scope>
    <source>
        <strain evidence="2">s-11</strain>
    </source>
</reference>
<dbReference type="RefSeq" id="WP_181735446.1">
    <property type="nucleotide sequence ID" value="NZ_JACEIP010000030.1"/>
</dbReference>
<evidence type="ECO:0000313" key="2">
    <source>
        <dbReference type="Proteomes" id="UP000530514"/>
    </source>
</evidence>
<dbReference type="AlphaFoldDB" id="A0A7W1XCR3"/>
<evidence type="ECO:0000313" key="1">
    <source>
        <dbReference type="EMBL" id="MBA4544178.1"/>
    </source>
</evidence>
<organism evidence="1 2">
    <name type="scientific">Thermoactinomyces daqus</name>
    <dbReference type="NCBI Taxonomy" id="1329516"/>
    <lineage>
        <taxon>Bacteria</taxon>
        <taxon>Bacillati</taxon>
        <taxon>Bacillota</taxon>
        <taxon>Bacilli</taxon>
        <taxon>Bacillales</taxon>
        <taxon>Thermoactinomycetaceae</taxon>
        <taxon>Thermoactinomyces</taxon>
    </lineage>
</organism>
<keyword evidence="2" id="KW-1185">Reference proteome</keyword>
<accession>A0A7W1XCR3</accession>
<name>A0A7W1XCR3_9BACL</name>
<sequence>MPGKDTSHLVGGGFFVSVKASGSRNDRENQPLTSVMPYSICYAVFDMPCIAIDIFGFKTVPLAQFENIFQRFGNFPAKRGSQSAVGVIQNAFNRQELFQFFQLDGSGRQMRG</sequence>
<dbReference type="EMBL" id="JACEIP010000030">
    <property type="protein sequence ID" value="MBA4544178.1"/>
    <property type="molecule type" value="Genomic_DNA"/>
</dbReference>
<protein>
    <submittedName>
        <fullName evidence="1">Uncharacterized protein</fullName>
    </submittedName>
</protein>